<dbReference type="GeneID" id="115004823"/>
<evidence type="ECO:0000256" key="2">
    <source>
        <dbReference type="SAM" id="Phobius"/>
    </source>
</evidence>
<sequence length="309" mass="35103">MFDAWILLFLPLLGARAFMIHNTQRSLCLEDSAATGEVLLKNCNLDSESQQWIWVDQGMLMCVVSSRCLSALQREPVRTQSCWGPEVDVTGLMWDCDRGRLINRNTSMLLSVDGWRLDLTHDSKHSKWRSLDEGDICHEKLRSRRASKHPEEFEAAEEQTGDMTEDEREYLRWFYRTENPTTWKFVLLGLAFVCLLVGFLLLGMGAMANKNRKKIAKYKAAAVAQKSEELQIIAPLRDVSNSRPSESLDRLMQGNQPPPPNGEVSELKAGNILVTWKDGNTSCLYSDPAAEEEDQEKKQEEVSADEAME</sequence>
<dbReference type="PROSITE" id="PS50231">
    <property type="entry name" value="RICIN_B_LECTIN"/>
    <property type="match status" value="1"/>
</dbReference>
<evidence type="ECO:0000256" key="3">
    <source>
        <dbReference type="SAM" id="SignalP"/>
    </source>
</evidence>
<dbReference type="InterPro" id="IPR035992">
    <property type="entry name" value="Ricin_B-like_lectins"/>
</dbReference>
<dbReference type="GO" id="GO:0005886">
    <property type="term" value="C:plasma membrane"/>
    <property type="evidence" value="ECO:0007669"/>
    <property type="project" value="InterPro"/>
</dbReference>
<gene>
    <name evidence="6" type="primary">LOC115004823</name>
</gene>
<dbReference type="CDD" id="cd23385">
    <property type="entry name" value="beta-trefoil_Ricin_MRC-like"/>
    <property type="match status" value="1"/>
</dbReference>
<dbReference type="OrthoDB" id="8959236at2759"/>
<feature type="region of interest" description="Disordered" evidence="1">
    <location>
        <begin position="243"/>
        <end position="265"/>
    </location>
</feature>
<dbReference type="InterPro" id="IPR000772">
    <property type="entry name" value="Ricin_B_lectin"/>
</dbReference>
<dbReference type="KEGG" id="cgob:115004823"/>
<name>A0A6J2PB11_COTGO</name>
<dbReference type="PANTHER" id="PTHR36129">
    <property type="entry name" value="ORGANIC SOLUTE TRANSPORTER SUBUNIT BETA-RELATED"/>
    <property type="match status" value="1"/>
</dbReference>
<accession>A0A6J2PB11</accession>
<dbReference type="PANTHER" id="PTHR36129:SF3">
    <property type="match status" value="1"/>
</dbReference>
<dbReference type="Gene3D" id="2.80.10.50">
    <property type="match status" value="1"/>
</dbReference>
<keyword evidence="2" id="KW-0812">Transmembrane</keyword>
<proteinExistence type="predicted"/>
<evidence type="ECO:0000313" key="6">
    <source>
        <dbReference type="RefSeq" id="XP_029282387.1"/>
    </source>
</evidence>
<feature type="chain" id="PRO_5026679327" evidence="3">
    <location>
        <begin position="18"/>
        <end position="309"/>
    </location>
</feature>
<dbReference type="Pfam" id="PF24562">
    <property type="entry name" value="CysR_MRC2_N"/>
    <property type="match status" value="1"/>
</dbReference>
<dbReference type="SMART" id="SM00458">
    <property type="entry name" value="RICIN"/>
    <property type="match status" value="1"/>
</dbReference>
<dbReference type="GO" id="GO:0022857">
    <property type="term" value="F:transmembrane transporter activity"/>
    <property type="evidence" value="ECO:0007669"/>
    <property type="project" value="InterPro"/>
</dbReference>
<feature type="signal peptide" evidence="3">
    <location>
        <begin position="1"/>
        <end position="17"/>
    </location>
</feature>
<evidence type="ECO:0000256" key="1">
    <source>
        <dbReference type="SAM" id="MobiDB-lite"/>
    </source>
</evidence>
<dbReference type="Pfam" id="PF15048">
    <property type="entry name" value="OSTbeta"/>
    <property type="match status" value="1"/>
</dbReference>
<organism evidence="5 6">
    <name type="scientific">Cottoperca gobio</name>
    <name type="common">Frogmouth</name>
    <name type="synonym">Aphritis gobio</name>
    <dbReference type="NCBI Taxonomy" id="56716"/>
    <lineage>
        <taxon>Eukaryota</taxon>
        <taxon>Metazoa</taxon>
        <taxon>Chordata</taxon>
        <taxon>Craniata</taxon>
        <taxon>Vertebrata</taxon>
        <taxon>Euteleostomi</taxon>
        <taxon>Actinopterygii</taxon>
        <taxon>Neopterygii</taxon>
        <taxon>Teleostei</taxon>
        <taxon>Neoteleostei</taxon>
        <taxon>Acanthomorphata</taxon>
        <taxon>Eupercaria</taxon>
        <taxon>Perciformes</taxon>
        <taxon>Notothenioidei</taxon>
        <taxon>Bovichtidae</taxon>
        <taxon>Cottoperca</taxon>
    </lineage>
</organism>
<dbReference type="InParanoid" id="A0A6J2PB11"/>
<dbReference type="SUPFAM" id="SSF50370">
    <property type="entry name" value="Ricin B-like lectins"/>
    <property type="match status" value="1"/>
</dbReference>
<dbReference type="RefSeq" id="XP_029282387.1">
    <property type="nucleotide sequence ID" value="XM_029426527.1"/>
</dbReference>
<dbReference type="GO" id="GO:0046982">
    <property type="term" value="F:protein heterodimerization activity"/>
    <property type="evidence" value="ECO:0007669"/>
    <property type="project" value="InterPro"/>
</dbReference>
<keyword evidence="5" id="KW-1185">Reference proteome</keyword>
<keyword evidence="3" id="KW-0732">Signal</keyword>
<keyword evidence="2" id="KW-1133">Transmembrane helix</keyword>
<keyword evidence="2" id="KW-0472">Membrane</keyword>
<feature type="region of interest" description="Disordered" evidence="1">
    <location>
        <begin position="284"/>
        <end position="309"/>
    </location>
</feature>
<dbReference type="AlphaFoldDB" id="A0A6J2PB11"/>
<reference evidence="6" key="1">
    <citation type="submission" date="2025-08" db="UniProtKB">
        <authorList>
            <consortium name="RefSeq"/>
        </authorList>
    </citation>
    <scope>IDENTIFICATION</scope>
</reference>
<protein>
    <submittedName>
        <fullName evidence="6">Uncharacterized protein LOC115004823</fullName>
    </submittedName>
</protein>
<dbReference type="GO" id="GO:0015721">
    <property type="term" value="P:bile acid and bile salt transport"/>
    <property type="evidence" value="ECO:0007669"/>
    <property type="project" value="InterPro"/>
</dbReference>
<dbReference type="InterPro" id="IPR029387">
    <property type="entry name" value="OSTbeta"/>
</dbReference>
<feature type="domain" description="Ricin B lectin" evidence="4">
    <location>
        <begin position="15"/>
        <end position="131"/>
    </location>
</feature>
<evidence type="ECO:0000313" key="5">
    <source>
        <dbReference type="Proteomes" id="UP000504630"/>
    </source>
</evidence>
<dbReference type="Proteomes" id="UP000504630">
    <property type="component" value="Chromosome 3"/>
</dbReference>
<feature type="transmembrane region" description="Helical" evidence="2">
    <location>
        <begin position="185"/>
        <end position="208"/>
    </location>
</feature>
<evidence type="ECO:0000259" key="4">
    <source>
        <dbReference type="SMART" id="SM00458"/>
    </source>
</evidence>
<dbReference type="InterPro" id="IPR052678">
    <property type="entry name" value="OST-beta_subunit"/>
</dbReference>